<reference evidence="1" key="1">
    <citation type="journal article" date="2015" name="Nature">
        <title>Complex archaea that bridge the gap between prokaryotes and eukaryotes.</title>
        <authorList>
            <person name="Spang A."/>
            <person name="Saw J.H."/>
            <person name="Jorgensen S.L."/>
            <person name="Zaremba-Niedzwiedzka K."/>
            <person name="Martijn J."/>
            <person name="Lind A.E."/>
            <person name="van Eijk R."/>
            <person name="Schleper C."/>
            <person name="Guy L."/>
            <person name="Ettema T.J."/>
        </authorList>
    </citation>
    <scope>NUCLEOTIDE SEQUENCE</scope>
</reference>
<accession>A0A0F9GM00</accession>
<name>A0A0F9GM00_9ZZZZ</name>
<dbReference type="AlphaFoldDB" id="A0A0F9GM00"/>
<proteinExistence type="predicted"/>
<evidence type="ECO:0000313" key="1">
    <source>
        <dbReference type="EMBL" id="KKL64192.1"/>
    </source>
</evidence>
<comment type="caution">
    <text evidence="1">The sequence shown here is derived from an EMBL/GenBank/DDBJ whole genome shotgun (WGS) entry which is preliminary data.</text>
</comment>
<feature type="non-terminal residue" evidence="1">
    <location>
        <position position="25"/>
    </location>
</feature>
<sequence length="25" mass="3155">MKKPKEEEAFRWFIHSRDEFNDADE</sequence>
<gene>
    <name evidence="1" type="ORF">LCGC14_2167560</name>
</gene>
<organism evidence="1">
    <name type="scientific">marine sediment metagenome</name>
    <dbReference type="NCBI Taxonomy" id="412755"/>
    <lineage>
        <taxon>unclassified sequences</taxon>
        <taxon>metagenomes</taxon>
        <taxon>ecological metagenomes</taxon>
    </lineage>
</organism>
<protein>
    <submittedName>
        <fullName evidence="1">Uncharacterized protein</fullName>
    </submittedName>
</protein>
<dbReference type="EMBL" id="LAZR01027922">
    <property type="protein sequence ID" value="KKL64192.1"/>
    <property type="molecule type" value="Genomic_DNA"/>
</dbReference>